<accession>A0ACB9DQ37</accession>
<dbReference type="Proteomes" id="UP001055879">
    <property type="component" value="Linkage Group LG03"/>
</dbReference>
<name>A0ACB9DQ37_ARCLA</name>
<gene>
    <name evidence="1" type="ORF">L6452_12146</name>
</gene>
<evidence type="ECO:0000313" key="2">
    <source>
        <dbReference type="Proteomes" id="UP001055879"/>
    </source>
</evidence>
<keyword evidence="2" id="KW-1185">Reference proteome</keyword>
<protein>
    <submittedName>
        <fullName evidence="1">Uncharacterized protein</fullName>
    </submittedName>
</protein>
<evidence type="ECO:0000313" key="1">
    <source>
        <dbReference type="EMBL" id="KAI3748799.1"/>
    </source>
</evidence>
<proteinExistence type="predicted"/>
<sequence>MAFQQISEVANEDENKYISLRPDVSNFLISEGMGSGNCLVDVVVKRLWLWPSQQITKVAHDDGSKNIPMPPDVINYMIFEIQVKVNACLLCLCYHWLVDRPKFLNNQFCLGGDSCRGLVPSMVIQEICNVVLSLNRDFGDGLLQQITKVHDDGSKNILVPPDVINYMISELAFCFEEWNATQSEESMSSFQIFFAALLLGHVLRLFVIPYMPNIQNNTFSGKSVSSTGSLTPTSDTKTKTSYDIEVYRSAEKDILRRSDGNGLNTGSMRLGACAGFQPLLNGHRLCLEHLLYLLHFSIKFSFSYMVFPVMDKLVLVGQFYEALIRDFDNGLPQQITEVANEDENKYISLHPDVSNLLIFEFRSTSANLYRLSENSEDCNRKCDQLYDSENDASALNGSTDALDFDVVADVESRSIFSNLKSPLQFCRPNFTIGDQQSTIGIQQSASDFNNLQSTIDFNNRRSLQFCQLAINSLHFNNWRLTLGDQN</sequence>
<reference evidence="2" key="1">
    <citation type="journal article" date="2022" name="Mol. Ecol. Resour.">
        <title>The genomes of chicory, endive, great burdock and yacon provide insights into Asteraceae palaeo-polyploidization history and plant inulin production.</title>
        <authorList>
            <person name="Fan W."/>
            <person name="Wang S."/>
            <person name="Wang H."/>
            <person name="Wang A."/>
            <person name="Jiang F."/>
            <person name="Liu H."/>
            <person name="Zhao H."/>
            <person name="Xu D."/>
            <person name="Zhang Y."/>
        </authorList>
    </citation>
    <scope>NUCLEOTIDE SEQUENCE [LARGE SCALE GENOMIC DNA]</scope>
    <source>
        <strain evidence="2">cv. Niubang</strain>
    </source>
</reference>
<comment type="caution">
    <text evidence="1">The sequence shown here is derived from an EMBL/GenBank/DDBJ whole genome shotgun (WGS) entry which is preliminary data.</text>
</comment>
<reference evidence="1 2" key="2">
    <citation type="journal article" date="2022" name="Mol. Ecol. Resour.">
        <title>The genomes of chicory, endive, great burdock and yacon provide insights into Asteraceae paleo-polyploidization history and plant inulin production.</title>
        <authorList>
            <person name="Fan W."/>
            <person name="Wang S."/>
            <person name="Wang H."/>
            <person name="Wang A."/>
            <person name="Jiang F."/>
            <person name="Liu H."/>
            <person name="Zhao H."/>
            <person name="Xu D."/>
            <person name="Zhang Y."/>
        </authorList>
    </citation>
    <scope>NUCLEOTIDE SEQUENCE [LARGE SCALE GENOMIC DNA]</scope>
    <source>
        <strain evidence="2">cv. Niubang</strain>
    </source>
</reference>
<organism evidence="1 2">
    <name type="scientific">Arctium lappa</name>
    <name type="common">Greater burdock</name>
    <name type="synonym">Lappa major</name>
    <dbReference type="NCBI Taxonomy" id="4217"/>
    <lineage>
        <taxon>Eukaryota</taxon>
        <taxon>Viridiplantae</taxon>
        <taxon>Streptophyta</taxon>
        <taxon>Embryophyta</taxon>
        <taxon>Tracheophyta</taxon>
        <taxon>Spermatophyta</taxon>
        <taxon>Magnoliopsida</taxon>
        <taxon>eudicotyledons</taxon>
        <taxon>Gunneridae</taxon>
        <taxon>Pentapetalae</taxon>
        <taxon>asterids</taxon>
        <taxon>campanulids</taxon>
        <taxon>Asterales</taxon>
        <taxon>Asteraceae</taxon>
        <taxon>Carduoideae</taxon>
        <taxon>Cardueae</taxon>
        <taxon>Arctiinae</taxon>
        <taxon>Arctium</taxon>
    </lineage>
</organism>
<dbReference type="EMBL" id="CM042049">
    <property type="protein sequence ID" value="KAI3748799.1"/>
    <property type="molecule type" value="Genomic_DNA"/>
</dbReference>